<protein>
    <submittedName>
        <fullName evidence="1">Arylmalonate decarboxylase</fullName>
    </submittedName>
</protein>
<dbReference type="Gene3D" id="3.40.50.12500">
    <property type="match status" value="1"/>
</dbReference>
<reference evidence="1 2" key="1">
    <citation type="submission" date="2016-09" db="EMBL/GenBank/DDBJ databases">
        <title>Rhizobium sp. nov., a novel species isolated from the rice rhizosphere.</title>
        <authorList>
            <person name="Zhao J."/>
            <person name="Zhang X."/>
        </authorList>
    </citation>
    <scope>NUCLEOTIDE SEQUENCE [LARGE SCALE GENOMIC DNA]</scope>
    <source>
        <strain evidence="1 2">1.7048</strain>
    </source>
</reference>
<comment type="caution">
    <text evidence="1">The sequence shown here is derived from an EMBL/GenBank/DDBJ whole genome shotgun (WGS) entry which is preliminary data.</text>
</comment>
<proteinExistence type="predicted"/>
<dbReference type="PANTHER" id="PTHR40267:SF1">
    <property type="entry name" value="BLR3294 PROTEIN"/>
    <property type="match status" value="1"/>
</dbReference>
<dbReference type="EMBL" id="MKIP01000054">
    <property type="protein sequence ID" value="OLP58958.1"/>
    <property type="molecule type" value="Genomic_DNA"/>
</dbReference>
<dbReference type="OrthoDB" id="483160at2"/>
<sequence length="249" mass="26417">MSSFLGKRARIGVAIPTTNTSAQPEMDDMRPFDVTNHVARIAIDDDSLANAEGFRKVIDDIRRSTPSAIRSLRHCGLNAIIAAVSPDGYWEGWPAHEMLLAELTDAGGGAAIVMSANAILAALNALGGIRRIGLISPYLELGDEPVSRFFTESGIDIVATHGLGGRTPSNISNVTAVDLRNAVLAVNRPEVEAIVQVGTNVPMAKFAAMAESWIGKPVLANNPVLYWHALRCSGIGDAIPGHGLLYEAK</sequence>
<dbReference type="AlphaFoldDB" id="A0A1Q9AUA6"/>
<evidence type="ECO:0000313" key="1">
    <source>
        <dbReference type="EMBL" id="OLP58958.1"/>
    </source>
</evidence>
<name>A0A1Q9AUA6_9HYPH</name>
<organism evidence="1 2">
    <name type="scientific">Xaviernesmea oryzae</name>
    <dbReference type="NCBI Taxonomy" id="464029"/>
    <lineage>
        <taxon>Bacteria</taxon>
        <taxon>Pseudomonadati</taxon>
        <taxon>Pseudomonadota</taxon>
        <taxon>Alphaproteobacteria</taxon>
        <taxon>Hyphomicrobiales</taxon>
        <taxon>Rhizobiaceae</taxon>
        <taxon>Rhizobium/Agrobacterium group</taxon>
        <taxon>Xaviernesmea</taxon>
    </lineage>
</organism>
<dbReference type="Proteomes" id="UP000186364">
    <property type="component" value="Unassembled WGS sequence"/>
</dbReference>
<accession>A0A1Q9AUA6</accession>
<evidence type="ECO:0000313" key="2">
    <source>
        <dbReference type="Proteomes" id="UP000186364"/>
    </source>
</evidence>
<dbReference type="PANTHER" id="PTHR40267">
    <property type="entry name" value="BLR3294 PROTEIN"/>
    <property type="match status" value="1"/>
</dbReference>
<gene>
    <name evidence="1" type="ORF">BJF93_22970</name>
</gene>
<dbReference type="InterPro" id="IPR053714">
    <property type="entry name" value="Iso_Racemase_Enz_sf"/>
</dbReference>
<dbReference type="Pfam" id="PF17645">
    <property type="entry name" value="Amdase"/>
    <property type="match status" value="1"/>
</dbReference>
<dbReference type="InterPro" id="IPR026286">
    <property type="entry name" value="MaiA/AMDase"/>
</dbReference>
<keyword evidence="2" id="KW-1185">Reference proteome</keyword>